<name>A0A9Q4H792_ACTPL</name>
<evidence type="ECO:0000313" key="2">
    <source>
        <dbReference type="Proteomes" id="UP001077788"/>
    </source>
</evidence>
<sequence>EEVSQSTFWLQEKIKKIYDRKTKAEKFQLEDVVLRWDARNEEKGKHGNFDNLWKGPYKILAYQGQNAFLLN</sequence>
<dbReference type="Proteomes" id="UP001077788">
    <property type="component" value="Unassembled WGS sequence"/>
</dbReference>
<dbReference type="RefSeq" id="WP_267991852.1">
    <property type="nucleotide sequence ID" value="NZ_JAPQFC010000165.1"/>
</dbReference>
<gene>
    <name evidence="1" type="ORF">OYG11_11245</name>
</gene>
<protein>
    <submittedName>
        <fullName evidence="1">Uncharacterized protein</fullName>
    </submittedName>
</protein>
<organism evidence="1 2">
    <name type="scientific">Actinobacillus pleuropneumoniae</name>
    <name type="common">Haemophilus pleuropneumoniae</name>
    <dbReference type="NCBI Taxonomy" id="715"/>
    <lineage>
        <taxon>Bacteria</taxon>
        <taxon>Pseudomonadati</taxon>
        <taxon>Pseudomonadota</taxon>
        <taxon>Gammaproteobacteria</taxon>
        <taxon>Pasteurellales</taxon>
        <taxon>Pasteurellaceae</taxon>
        <taxon>Actinobacillus</taxon>
    </lineage>
</organism>
<dbReference type="AlphaFoldDB" id="A0A9Q4H792"/>
<evidence type="ECO:0000313" key="1">
    <source>
        <dbReference type="EMBL" id="MCY6524777.1"/>
    </source>
</evidence>
<comment type="caution">
    <text evidence="1">The sequence shown here is derived from an EMBL/GenBank/DDBJ whole genome shotgun (WGS) entry which is preliminary data.</text>
</comment>
<reference evidence="1" key="1">
    <citation type="journal article" date="2021" name="Vet Sci">
        <title>O-Serogroups and Pathovirotypes of Escherichia coli Isolated from Post-Weaning Piglets Showing Diarrhoea and/or Oedema in South Korea.</title>
        <authorList>
            <person name="Byun J.W."/>
            <person name="Moon B.Y."/>
            <person name="Do K.H."/>
            <person name="Lee K."/>
            <person name="Lee H.Y."/>
            <person name="Kim W.I."/>
            <person name="So B."/>
            <person name="Lee W.K."/>
        </authorList>
    </citation>
    <scope>NUCLEOTIDE SEQUENCE</scope>
    <source>
        <strain evidence="1">84/14</strain>
    </source>
</reference>
<feature type="non-terminal residue" evidence="1">
    <location>
        <position position="1"/>
    </location>
</feature>
<dbReference type="EMBL" id="JAPQFC010000165">
    <property type="protein sequence ID" value="MCY6524777.1"/>
    <property type="molecule type" value="Genomic_DNA"/>
</dbReference>
<proteinExistence type="predicted"/>
<reference evidence="1" key="2">
    <citation type="submission" date="2022-12" db="EMBL/GenBank/DDBJ databases">
        <authorList>
            <person name="Kardos G."/>
            <person name="Sarkozi R."/>
            <person name="Laczko L."/>
            <person name="Marton S."/>
            <person name="Makrai L."/>
            <person name="Banyai K."/>
            <person name="Fodor L."/>
        </authorList>
    </citation>
    <scope>NUCLEOTIDE SEQUENCE</scope>
    <source>
        <strain evidence="1">84/14</strain>
    </source>
</reference>
<accession>A0A9Q4H792</accession>